<feature type="compositionally biased region" description="Low complexity" evidence="1">
    <location>
        <begin position="462"/>
        <end position="477"/>
    </location>
</feature>
<accession>A0A8K0PLE9</accession>
<feature type="compositionally biased region" description="Basic and acidic residues" evidence="1">
    <location>
        <begin position="552"/>
        <end position="561"/>
    </location>
</feature>
<sequence length="583" mass="62466">MDSSTPTVNSGTRAFSGSSSNRNYQNDVRDQAPVQPNNYQYFDSGSFQDQDALFLDPQVPVPVAQWTGYDHPLEDTPETYQQNSGSFQGQAALAAVLPHHPVPYRHNAGSYNSQALASDSYAWHNANYQQRTGSFEPQPAETTSLPWQNATYQHPNAGSYNPQVAPVTSLPWQNATYQLQNAGSYNPQATSADPASVATLSPFALPVNYQQQPGSAPFPAPAGQALQPAMPFANYQHGMVPQQEQGTQFPEAPRRPTTNKAKVLPSTFVMSRHRGGPTEPTEKVPYKDANGGIKAGSHPLANADGAPPRQRKDKQPRGEGPEGVARSRTSGEARGRGQRSARGSGQRSAAALAQLEAAVEAASAPAVEPQVQPAVQAQPEPAPEAQLQLDPEAESDRADDYKLLLALDSDPDFTVDPAVMAQFAPRTTGPAEHQAWDRPMVPVQAQEAPSVPQAGTDFVYPSGSLDSSSTTSFDQLQGEAVDYDNGYYMSGALPALDEAGSTWQPDPTTQPGTEGYGQPQVEQPGSSWSLEPTSQPEISDSGNSPIEAADSSSKEWEHYPEDDYPTGPDGMASLEELDELFSG</sequence>
<gene>
    <name evidence="2" type="ORF">KVT40_000758</name>
</gene>
<feature type="compositionally biased region" description="Polar residues" evidence="1">
    <location>
        <begin position="34"/>
        <end position="43"/>
    </location>
</feature>
<evidence type="ECO:0000256" key="1">
    <source>
        <dbReference type="SAM" id="MobiDB-lite"/>
    </source>
</evidence>
<feature type="region of interest" description="Disordered" evidence="1">
    <location>
        <begin position="497"/>
        <end position="583"/>
    </location>
</feature>
<feature type="region of interest" description="Disordered" evidence="1">
    <location>
        <begin position="1"/>
        <end position="43"/>
    </location>
</feature>
<evidence type="ECO:0000313" key="3">
    <source>
        <dbReference type="Proteomes" id="UP000809789"/>
    </source>
</evidence>
<feature type="compositionally biased region" description="Low complexity" evidence="1">
    <location>
        <begin position="338"/>
        <end position="389"/>
    </location>
</feature>
<evidence type="ECO:0000313" key="2">
    <source>
        <dbReference type="EMBL" id="KAG8631618.1"/>
    </source>
</evidence>
<name>A0A8K0PLE9_9PEZI</name>
<feature type="compositionally biased region" description="Polar residues" evidence="1">
    <location>
        <begin position="1"/>
        <end position="26"/>
    </location>
</feature>
<feature type="compositionally biased region" description="Polar residues" evidence="1">
    <location>
        <begin position="501"/>
        <end position="512"/>
    </location>
</feature>
<proteinExistence type="predicted"/>
<feature type="compositionally biased region" description="Polar residues" evidence="1">
    <location>
        <begin position="520"/>
        <end position="544"/>
    </location>
</feature>
<dbReference type="Proteomes" id="UP000809789">
    <property type="component" value="Unassembled WGS sequence"/>
</dbReference>
<dbReference type="AlphaFoldDB" id="A0A8K0PLE9"/>
<feature type="region of interest" description="Disordered" evidence="1">
    <location>
        <begin position="444"/>
        <end position="477"/>
    </location>
</feature>
<reference evidence="2" key="1">
    <citation type="submission" date="2021-07" db="EMBL/GenBank/DDBJ databases">
        <title>Elsinoe batatas strain:CRI-CJ2 Genome sequencing and assembly.</title>
        <authorList>
            <person name="Huang L."/>
        </authorList>
    </citation>
    <scope>NUCLEOTIDE SEQUENCE</scope>
    <source>
        <strain evidence="2">CRI-CJ2</strain>
    </source>
</reference>
<comment type="caution">
    <text evidence="2">The sequence shown here is derived from an EMBL/GenBank/DDBJ whole genome shotgun (WGS) entry which is preliminary data.</text>
</comment>
<organism evidence="2 3">
    <name type="scientific">Elsinoe batatas</name>
    <dbReference type="NCBI Taxonomy" id="2601811"/>
    <lineage>
        <taxon>Eukaryota</taxon>
        <taxon>Fungi</taxon>
        <taxon>Dikarya</taxon>
        <taxon>Ascomycota</taxon>
        <taxon>Pezizomycotina</taxon>
        <taxon>Dothideomycetes</taxon>
        <taxon>Dothideomycetidae</taxon>
        <taxon>Myriangiales</taxon>
        <taxon>Elsinoaceae</taxon>
        <taxon>Elsinoe</taxon>
    </lineage>
</organism>
<protein>
    <submittedName>
        <fullName evidence="2">Uncharacterized protein</fullName>
    </submittedName>
</protein>
<dbReference type="EMBL" id="JAESVG020000001">
    <property type="protein sequence ID" value="KAG8631618.1"/>
    <property type="molecule type" value="Genomic_DNA"/>
</dbReference>
<feature type="region of interest" description="Disordered" evidence="1">
    <location>
        <begin position="242"/>
        <end position="397"/>
    </location>
</feature>
<keyword evidence="3" id="KW-1185">Reference proteome</keyword>